<sequence length="422" mass="47155">MPKQAQKLRATQIDRLRPKHENRPTVYPVGHVSGLHIQITPNNARSWFLKTMIGTKRRHIGLGSCSEVLLGMAVNAAREAKEQIRNGVDPIALRQKARAALIAAEVKGPTFSDVMDAYRPRRAAKITAKNLKNWEAALNTYAVPTLGHLQVADIVMRDVLSVLEPIWLEKNEAATKLQRSIHDILDYAMVMEMRTGDNPARYRGNLQIVLPEFKGSKNYPTLQLKDVPSWWADLCEQDSMGAKALQFQAMTATRTGAVRHATWSEFDLEAGIWTVQPARVASKIPAKDRPKKVPLTPDMIELLKDLPRYADSDVVFHGPKGKALSDATAGKTMRMQHEAKVEIDGVGYVDGHTGAAAIPHGLRTAFRVWVSDVSDYEADLGEIALWHKLGSKTQQAYDRGDMVEKRRAMMEDWVRFLHASTS</sequence>
<dbReference type="Gene3D" id="1.10.443.10">
    <property type="entry name" value="Intergrase catalytic core"/>
    <property type="match status" value="1"/>
</dbReference>
<comment type="similarity">
    <text evidence="1">Belongs to the 'phage' integrase family.</text>
</comment>
<name>A0A1Y5R8S9_9RHOB</name>
<dbReference type="InterPro" id="IPR013762">
    <property type="entry name" value="Integrase-like_cat_sf"/>
</dbReference>
<dbReference type="PANTHER" id="PTHR30629">
    <property type="entry name" value="PROPHAGE INTEGRASE"/>
    <property type="match status" value="1"/>
</dbReference>
<dbReference type="EMBL" id="FWFT01000001">
    <property type="protein sequence ID" value="SLN10703.1"/>
    <property type="molecule type" value="Genomic_DNA"/>
</dbReference>
<reference evidence="7 8" key="1">
    <citation type="submission" date="2017-03" db="EMBL/GenBank/DDBJ databases">
        <authorList>
            <person name="Afonso C.L."/>
            <person name="Miller P.J."/>
            <person name="Scott M.A."/>
            <person name="Spackman E."/>
            <person name="Goraichik I."/>
            <person name="Dimitrov K.M."/>
            <person name="Suarez D.L."/>
            <person name="Swayne D.E."/>
        </authorList>
    </citation>
    <scope>NUCLEOTIDE SEQUENCE [LARGE SCALE GENOMIC DNA]</scope>
    <source>
        <strain evidence="7 8">CECT 8397</strain>
    </source>
</reference>
<accession>A0A1Y5R8S9</accession>
<evidence type="ECO:0000256" key="4">
    <source>
        <dbReference type="ARBA" id="ARBA00023172"/>
    </source>
</evidence>
<organism evidence="7 8">
    <name type="scientific">Pseudooctadecabacter jejudonensis</name>
    <dbReference type="NCBI Taxonomy" id="1391910"/>
    <lineage>
        <taxon>Bacteria</taxon>
        <taxon>Pseudomonadati</taxon>
        <taxon>Pseudomonadota</taxon>
        <taxon>Alphaproteobacteria</taxon>
        <taxon>Rhodobacterales</taxon>
        <taxon>Paracoccaceae</taxon>
        <taxon>Pseudooctadecabacter</taxon>
    </lineage>
</organism>
<dbReference type="Pfam" id="PF13356">
    <property type="entry name" value="Arm-DNA-bind_3"/>
    <property type="match status" value="1"/>
</dbReference>
<keyword evidence="4" id="KW-0233">DNA recombination</keyword>
<gene>
    <name evidence="7" type="primary">intS</name>
    <name evidence="7" type="ORF">PSJ8397_00034</name>
</gene>
<dbReference type="InterPro" id="IPR025166">
    <property type="entry name" value="Integrase_DNA_bind_dom"/>
</dbReference>
<dbReference type="InterPro" id="IPR050808">
    <property type="entry name" value="Phage_Integrase"/>
</dbReference>
<feature type="domain" description="Phage integrase central" evidence="6">
    <location>
        <begin position="111"/>
        <end position="205"/>
    </location>
</feature>
<dbReference type="Pfam" id="PF22022">
    <property type="entry name" value="Phage_int_M"/>
    <property type="match status" value="1"/>
</dbReference>
<dbReference type="InterPro" id="IPR011010">
    <property type="entry name" value="DNA_brk_join_enz"/>
</dbReference>
<dbReference type="Proteomes" id="UP000193623">
    <property type="component" value="Unassembled WGS sequence"/>
</dbReference>
<dbReference type="RefSeq" id="WP_085862549.1">
    <property type="nucleotide sequence ID" value="NZ_FWFT01000001.1"/>
</dbReference>
<proteinExistence type="inferred from homology"/>
<dbReference type="InterPro" id="IPR010998">
    <property type="entry name" value="Integrase_recombinase_N"/>
</dbReference>
<dbReference type="GO" id="GO:0006310">
    <property type="term" value="P:DNA recombination"/>
    <property type="evidence" value="ECO:0007669"/>
    <property type="project" value="UniProtKB-KW"/>
</dbReference>
<dbReference type="OrthoDB" id="9795573at2"/>
<dbReference type="GO" id="GO:0015074">
    <property type="term" value="P:DNA integration"/>
    <property type="evidence" value="ECO:0007669"/>
    <property type="project" value="UniProtKB-KW"/>
</dbReference>
<feature type="domain" description="Integrase DNA-binding" evidence="5">
    <location>
        <begin position="9"/>
        <end position="96"/>
    </location>
</feature>
<evidence type="ECO:0000259" key="5">
    <source>
        <dbReference type="Pfam" id="PF13356"/>
    </source>
</evidence>
<dbReference type="InterPro" id="IPR038488">
    <property type="entry name" value="Integrase_DNA-bd_sf"/>
</dbReference>
<dbReference type="PANTHER" id="PTHR30629:SF2">
    <property type="entry name" value="PROPHAGE INTEGRASE INTS-RELATED"/>
    <property type="match status" value="1"/>
</dbReference>
<keyword evidence="8" id="KW-1185">Reference proteome</keyword>
<dbReference type="SUPFAM" id="SSF56349">
    <property type="entry name" value="DNA breaking-rejoining enzymes"/>
    <property type="match status" value="1"/>
</dbReference>
<evidence type="ECO:0000259" key="6">
    <source>
        <dbReference type="Pfam" id="PF22022"/>
    </source>
</evidence>
<evidence type="ECO:0000256" key="3">
    <source>
        <dbReference type="ARBA" id="ARBA00023125"/>
    </source>
</evidence>
<keyword evidence="3" id="KW-0238">DNA-binding</keyword>
<evidence type="ECO:0000313" key="7">
    <source>
        <dbReference type="EMBL" id="SLN10703.1"/>
    </source>
</evidence>
<dbReference type="AlphaFoldDB" id="A0A1Y5R8S9"/>
<evidence type="ECO:0000256" key="1">
    <source>
        <dbReference type="ARBA" id="ARBA00008857"/>
    </source>
</evidence>
<evidence type="ECO:0000256" key="2">
    <source>
        <dbReference type="ARBA" id="ARBA00022908"/>
    </source>
</evidence>
<keyword evidence="2" id="KW-0229">DNA integration</keyword>
<protein>
    <submittedName>
        <fullName evidence="7">Putative prophage CPS-53 integrase</fullName>
    </submittedName>
</protein>
<dbReference type="InterPro" id="IPR053876">
    <property type="entry name" value="Phage_int_M"/>
</dbReference>
<dbReference type="Gene3D" id="3.30.160.390">
    <property type="entry name" value="Integrase, DNA-binding domain"/>
    <property type="match status" value="1"/>
</dbReference>
<dbReference type="GO" id="GO:0003677">
    <property type="term" value="F:DNA binding"/>
    <property type="evidence" value="ECO:0007669"/>
    <property type="project" value="UniProtKB-KW"/>
</dbReference>
<dbReference type="Gene3D" id="1.10.150.130">
    <property type="match status" value="1"/>
</dbReference>
<evidence type="ECO:0000313" key="8">
    <source>
        <dbReference type="Proteomes" id="UP000193623"/>
    </source>
</evidence>